<dbReference type="Proteomes" id="UP000470302">
    <property type="component" value="Unassembled WGS sequence"/>
</dbReference>
<dbReference type="SUPFAM" id="SSF52402">
    <property type="entry name" value="Adenine nucleotide alpha hydrolases-like"/>
    <property type="match status" value="1"/>
</dbReference>
<dbReference type="InterPro" id="IPR014729">
    <property type="entry name" value="Rossmann-like_a/b/a_fold"/>
</dbReference>
<dbReference type="PANTHER" id="PTHR46268:SF15">
    <property type="entry name" value="UNIVERSAL STRESS PROTEIN HP_0031"/>
    <property type="match status" value="1"/>
</dbReference>
<evidence type="ECO:0000259" key="2">
    <source>
        <dbReference type="Pfam" id="PF00582"/>
    </source>
</evidence>
<gene>
    <name evidence="3" type="ORF">GTP91_16345</name>
</gene>
<dbReference type="AlphaFoldDB" id="A0A845G7A7"/>
<organism evidence="3 4">
    <name type="scientific">Duganella vulcania</name>
    <dbReference type="NCBI Taxonomy" id="2692166"/>
    <lineage>
        <taxon>Bacteria</taxon>
        <taxon>Pseudomonadati</taxon>
        <taxon>Pseudomonadota</taxon>
        <taxon>Betaproteobacteria</taxon>
        <taxon>Burkholderiales</taxon>
        <taxon>Oxalobacteraceae</taxon>
        <taxon>Telluria group</taxon>
        <taxon>Duganella</taxon>
    </lineage>
</organism>
<dbReference type="RefSeq" id="WP_161097754.1">
    <property type="nucleotide sequence ID" value="NZ_WWCW01000054.1"/>
</dbReference>
<dbReference type="CDD" id="cd00293">
    <property type="entry name" value="USP-like"/>
    <property type="match status" value="1"/>
</dbReference>
<evidence type="ECO:0000256" key="1">
    <source>
        <dbReference type="ARBA" id="ARBA00008791"/>
    </source>
</evidence>
<name>A0A845G7A7_9BURK</name>
<dbReference type="Pfam" id="PF00582">
    <property type="entry name" value="Usp"/>
    <property type="match status" value="1"/>
</dbReference>
<protein>
    <submittedName>
        <fullName evidence="3">Universal stress protein</fullName>
    </submittedName>
</protein>
<accession>A0A845G7A7</accession>
<reference evidence="3 4" key="1">
    <citation type="submission" date="2020-01" db="EMBL/GenBank/DDBJ databases">
        <title>Novel species isolated from a subtropical stream in China.</title>
        <authorList>
            <person name="Lu H."/>
        </authorList>
    </citation>
    <scope>NUCLEOTIDE SEQUENCE [LARGE SCALE GENOMIC DNA]</scope>
    <source>
        <strain evidence="3 4">FT82W</strain>
    </source>
</reference>
<evidence type="ECO:0000313" key="4">
    <source>
        <dbReference type="Proteomes" id="UP000470302"/>
    </source>
</evidence>
<dbReference type="PRINTS" id="PR01438">
    <property type="entry name" value="UNVRSLSTRESS"/>
</dbReference>
<proteinExistence type="inferred from homology"/>
<evidence type="ECO:0000313" key="3">
    <source>
        <dbReference type="EMBL" id="MYM88739.1"/>
    </source>
</evidence>
<dbReference type="EMBL" id="WWCW01000054">
    <property type="protein sequence ID" value="MYM88739.1"/>
    <property type="molecule type" value="Genomic_DNA"/>
</dbReference>
<comment type="similarity">
    <text evidence="1">Belongs to the universal stress protein A family.</text>
</comment>
<dbReference type="Gene3D" id="3.40.50.620">
    <property type="entry name" value="HUPs"/>
    <property type="match status" value="1"/>
</dbReference>
<dbReference type="InterPro" id="IPR006015">
    <property type="entry name" value="Universal_stress_UspA"/>
</dbReference>
<feature type="domain" description="UspA" evidence="2">
    <location>
        <begin position="1"/>
        <end position="145"/>
    </location>
</feature>
<dbReference type="InterPro" id="IPR006016">
    <property type="entry name" value="UspA"/>
</dbReference>
<sequence>MYQTILLPSDGSALSKAAATAAIELARKLGASLVAMSVAEPYPYSPYVEFGAVMDVQVFADAMQAAAHACVQEIGAEAAKAGVPCTTHVATSLSPSDEIVRTAHDYNCDLIFMATHGHGGLQRLLLGSQTQRVLAHATVPVLVYR</sequence>
<comment type="caution">
    <text evidence="3">The sequence shown here is derived from an EMBL/GenBank/DDBJ whole genome shotgun (WGS) entry which is preliminary data.</text>
</comment>
<dbReference type="PANTHER" id="PTHR46268">
    <property type="entry name" value="STRESS RESPONSE PROTEIN NHAX"/>
    <property type="match status" value="1"/>
</dbReference>